<dbReference type="GO" id="GO:0035024">
    <property type="term" value="P:negative regulation of Rho protein signal transduction"/>
    <property type="evidence" value="ECO:0007669"/>
    <property type="project" value="TreeGrafter"/>
</dbReference>
<dbReference type="PANTHER" id="PTHR16027:SF4">
    <property type="entry name" value="RAS-INTERACTING PROTEIN 1"/>
    <property type="match status" value="1"/>
</dbReference>
<accession>A0A8V5GU75</accession>
<dbReference type="PROSITE" id="PS51126">
    <property type="entry name" value="DILUTE"/>
    <property type="match status" value="1"/>
</dbReference>
<dbReference type="GO" id="GO:0005911">
    <property type="term" value="C:cell-cell junction"/>
    <property type="evidence" value="ECO:0007669"/>
    <property type="project" value="TreeGrafter"/>
</dbReference>
<dbReference type="Gene3D" id="2.60.200.20">
    <property type="match status" value="1"/>
</dbReference>
<keyword evidence="2" id="KW-1185">Reference proteome</keyword>
<reference evidence="1" key="1">
    <citation type="submission" date="2020-03" db="EMBL/GenBank/DDBJ databases">
        <title>Melopsittacus undulatus (budgerigar) genome, bMelUnd1, maternal haplotype with Z.</title>
        <authorList>
            <person name="Gedman G."/>
            <person name="Mountcastle J."/>
            <person name="Haase B."/>
            <person name="Formenti G."/>
            <person name="Wright T."/>
            <person name="Apodaca J."/>
            <person name="Pelan S."/>
            <person name="Chow W."/>
            <person name="Rhie A."/>
            <person name="Howe K."/>
            <person name="Fedrigo O."/>
            <person name="Jarvis E.D."/>
        </authorList>
    </citation>
    <scope>NUCLEOTIDE SEQUENCE [LARGE SCALE GENOMIC DNA]</scope>
</reference>
<dbReference type="Proteomes" id="UP000694405">
    <property type="component" value="Chromosome 27"/>
</dbReference>
<evidence type="ECO:0000313" key="1">
    <source>
        <dbReference type="Ensembl" id="ENSMUNP00000027252.1"/>
    </source>
</evidence>
<dbReference type="Ensembl" id="ENSMUNT00000029851.1">
    <property type="protein sequence ID" value="ENSMUNP00000027252.1"/>
    <property type="gene ID" value="ENSMUNG00000018414.1"/>
</dbReference>
<sequence length="582" mass="64212">PIPIPILPHIPPTDPYSHPRHPPHPPIAPHCPPLTPIDFVLYTMTGSQHIFGRRGVPPTPPHCPPPTPQPPPPPIDTFLDAPDILPRHCLVWAPPGAPPSVRPYRGAPMTLNGTPLFRRAPLMPGDLLGLGEHFLLLYKDPRCGGGGLGQRPPPWLPMGRCEGCSTIGGRRGQHRALLPYRARDEERLLREIIRYSRDVGLAPQNLGVLAPAFLMGLCMEHAWGAFPPQHLPLLMRRIAMAVKEEVWVGDIGYRGWGIGCGVWSVGYGLLVPDLRPLTLWLANATELLNLSQARVQELEQELELEGESWPCPELSKDLEMCDEALGVLDEVIMSTFQQTVYYLTKVRSMGSMGCIGCLGCLWGVYRIYGVYGVYRVSMGCMGDMLHAQLLSQTCGYLLFFCNASLFNSLMERGGTLFQWGRAVRLRTTLDLVLDSLSSMGLGDVAAQFFQKLSAASNLLCTPRGCLAKMSWSRLRAEFPALSPAQLHHILSHYQLGGGQAPPPAWSPPPEERDQVTAGDIFESFSDHPPLLLPTRGFLLRPGGGVGAGLMEALNRMRRLLRDLENEELPANQRGLHREPIDP</sequence>
<organism evidence="1 2">
    <name type="scientific">Melopsittacus undulatus</name>
    <name type="common">Budgerigar</name>
    <name type="synonym">Psittacus undulatus</name>
    <dbReference type="NCBI Taxonomy" id="13146"/>
    <lineage>
        <taxon>Eukaryota</taxon>
        <taxon>Metazoa</taxon>
        <taxon>Chordata</taxon>
        <taxon>Craniata</taxon>
        <taxon>Vertebrata</taxon>
        <taxon>Euteleostomi</taxon>
        <taxon>Archelosauria</taxon>
        <taxon>Archosauria</taxon>
        <taxon>Dinosauria</taxon>
        <taxon>Saurischia</taxon>
        <taxon>Theropoda</taxon>
        <taxon>Coelurosauria</taxon>
        <taxon>Aves</taxon>
        <taxon>Neognathae</taxon>
        <taxon>Neoaves</taxon>
        <taxon>Telluraves</taxon>
        <taxon>Australaves</taxon>
        <taxon>Psittaciformes</taxon>
        <taxon>Psittaculidae</taxon>
        <taxon>Melopsittacus</taxon>
    </lineage>
</organism>
<dbReference type="InterPro" id="IPR008984">
    <property type="entry name" value="SMAD_FHA_dom_sf"/>
</dbReference>
<dbReference type="AlphaFoldDB" id="A0A8V5GU75"/>
<dbReference type="InterPro" id="IPR002710">
    <property type="entry name" value="Dilute_dom"/>
</dbReference>
<dbReference type="SUPFAM" id="SSF49879">
    <property type="entry name" value="SMAD/FHA domain"/>
    <property type="match status" value="1"/>
</dbReference>
<name>A0A8V5GU75_MELUD</name>
<reference evidence="1" key="3">
    <citation type="submission" date="2025-09" db="UniProtKB">
        <authorList>
            <consortium name="Ensembl"/>
        </authorList>
    </citation>
    <scope>IDENTIFICATION</scope>
</reference>
<evidence type="ECO:0000313" key="2">
    <source>
        <dbReference type="Proteomes" id="UP000694405"/>
    </source>
</evidence>
<dbReference type="Pfam" id="PF01843">
    <property type="entry name" value="DIL"/>
    <property type="match status" value="1"/>
</dbReference>
<proteinExistence type="predicted"/>
<dbReference type="PANTHER" id="PTHR16027">
    <property type="entry name" value="DILUTE DOMAIN-CONTAINING PROTEIN YPR089W"/>
    <property type="match status" value="1"/>
</dbReference>
<dbReference type="GO" id="GO:0001525">
    <property type="term" value="P:angiogenesis"/>
    <property type="evidence" value="ECO:0007669"/>
    <property type="project" value="TreeGrafter"/>
</dbReference>
<dbReference type="InterPro" id="IPR052072">
    <property type="entry name" value="Vascular_dev_regulator"/>
</dbReference>
<protein>
    <submittedName>
        <fullName evidence="1">Uncharacterized protein</fullName>
    </submittedName>
</protein>
<gene>
    <name evidence="1" type="primary">LOC117437737</name>
</gene>
<dbReference type="SMART" id="SM01132">
    <property type="entry name" value="DIL"/>
    <property type="match status" value="1"/>
</dbReference>
<reference evidence="1" key="2">
    <citation type="submission" date="2025-08" db="UniProtKB">
        <authorList>
            <consortium name="Ensembl"/>
        </authorList>
    </citation>
    <scope>IDENTIFICATION</scope>
</reference>
<dbReference type="GO" id="GO:0051020">
    <property type="term" value="F:GTPase binding"/>
    <property type="evidence" value="ECO:0007669"/>
    <property type="project" value="TreeGrafter"/>
</dbReference>